<comment type="caution">
    <text evidence="2">The sequence shown here is derived from an EMBL/GenBank/DDBJ whole genome shotgun (WGS) entry which is preliminary data.</text>
</comment>
<feature type="chain" id="PRO_5045139074" description="UrcA family protein" evidence="1">
    <location>
        <begin position="34"/>
        <end position="122"/>
    </location>
</feature>
<dbReference type="EMBL" id="JBEPLU010000002">
    <property type="protein sequence ID" value="MET3527974.1"/>
    <property type="molecule type" value="Genomic_DNA"/>
</dbReference>
<dbReference type="Proteomes" id="UP001549110">
    <property type="component" value="Unassembled WGS sequence"/>
</dbReference>
<proteinExistence type="predicted"/>
<protein>
    <recommendedName>
        <fullName evidence="4">UrcA family protein</fullName>
    </recommendedName>
</protein>
<evidence type="ECO:0000313" key="2">
    <source>
        <dbReference type="EMBL" id="MET3527974.1"/>
    </source>
</evidence>
<keyword evidence="3" id="KW-1185">Reference proteome</keyword>
<reference evidence="2 3" key="1">
    <citation type="submission" date="2024-06" db="EMBL/GenBank/DDBJ databases">
        <title>Genomic Encyclopedia of Type Strains, Phase IV (KMG-IV): sequencing the most valuable type-strain genomes for metagenomic binning, comparative biology and taxonomic classification.</title>
        <authorList>
            <person name="Goeker M."/>
        </authorList>
    </citation>
    <scope>NUCLEOTIDE SEQUENCE [LARGE SCALE GENOMIC DNA]</scope>
    <source>
        <strain evidence="2 3">DSM 17809</strain>
    </source>
</reference>
<accession>A0ABV2ELP0</accession>
<gene>
    <name evidence="2" type="ORF">ABID41_003092</name>
</gene>
<name>A0ABV2ELP0_9CAUL</name>
<keyword evidence="1" id="KW-0732">Signal</keyword>
<evidence type="ECO:0000256" key="1">
    <source>
        <dbReference type="SAM" id="SignalP"/>
    </source>
</evidence>
<dbReference type="RefSeq" id="WP_354297989.1">
    <property type="nucleotide sequence ID" value="NZ_JBEPLU010000002.1"/>
</dbReference>
<sequence length="122" mass="13060">MTQTRTPLRRPRSAVAPLAIAAALLSMGGLAQAQEVDSVSVSSARPTTLKVRIAGLDYGEVRQAVRTTARTVCRNAVTNHELEFFDIGSCAHKAGARALRAYDSAQPDRRLALNISTEGLAR</sequence>
<evidence type="ECO:0000313" key="3">
    <source>
        <dbReference type="Proteomes" id="UP001549110"/>
    </source>
</evidence>
<evidence type="ECO:0008006" key="4">
    <source>
        <dbReference type="Google" id="ProtNLM"/>
    </source>
</evidence>
<organism evidence="2 3">
    <name type="scientific">Phenylobacterium koreense</name>
    <dbReference type="NCBI Taxonomy" id="266125"/>
    <lineage>
        <taxon>Bacteria</taxon>
        <taxon>Pseudomonadati</taxon>
        <taxon>Pseudomonadota</taxon>
        <taxon>Alphaproteobacteria</taxon>
        <taxon>Caulobacterales</taxon>
        <taxon>Caulobacteraceae</taxon>
        <taxon>Phenylobacterium</taxon>
    </lineage>
</organism>
<feature type="signal peptide" evidence="1">
    <location>
        <begin position="1"/>
        <end position="33"/>
    </location>
</feature>